<evidence type="ECO:0000313" key="1">
    <source>
        <dbReference type="EMBL" id="GEM51286.1"/>
    </source>
</evidence>
<gene>
    <name evidence="1" type="ORF">EB1_10760</name>
</gene>
<comment type="caution">
    <text evidence="1">The sequence shown here is derived from an EMBL/GenBank/DDBJ whole genome shotgun (WGS) entry which is preliminary data.</text>
</comment>
<protein>
    <submittedName>
        <fullName evidence="1">Uncharacterized protein</fullName>
    </submittedName>
</protein>
<sequence length="160" mass="18578">MKILLSIFFSVLFFFGLTLSELRTDFENASKSANNVSILHDKLNDYSGNNQTIIAYKGASKILKARYIKNKETKKKYFTEGAVLINNSIKKEPKNVENRLIRLIIQENIPKFIKYNQNIQEDKTFIVENYNSAPKEVQVLVKAYAKKYNTFTAQQLRKLN</sequence>
<dbReference type="RefSeq" id="WP_019975323.1">
    <property type="nucleotide sequence ID" value="NZ_BJXC01000005.1"/>
</dbReference>
<evidence type="ECO:0000313" key="2">
    <source>
        <dbReference type="Proteomes" id="UP000321245"/>
    </source>
</evidence>
<dbReference type="OrthoDB" id="663842at2"/>
<dbReference type="Proteomes" id="UP000321245">
    <property type="component" value="Unassembled WGS sequence"/>
</dbReference>
<dbReference type="STRING" id="1218108.GCA_000382425_01837"/>
<name>A0A511NFB8_9FLAO</name>
<dbReference type="AlphaFoldDB" id="A0A511NFB8"/>
<accession>A0A511NFB8</accession>
<reference evidence="1 2" key="1">
    <citation type="submission" date="2019-07" db="EMBL/GenBank/DDBJ databases">
        <title>Whole genome shotgun sequence of Empedobacter brevis NBRC 14943.</title>
        <authorList>
            <person name="Hosoyama A."/>
            <person name="Uohara A."/>
            <person name="Ohji S."/>
            <person name="Ichikawa N."/>
        </authorList>
    </citation>
    <scope>NUCLEOTIDE SEQUENCE [LARGE SCALE GENOMIC DNA]</scope>
    <source>
        <strain evidence="1 2">NBRC 14943</strain>
    </source>
</reference>
<keyword evidence="2" id="KW-1185">Reference proteome</keyword>
<dbReference type="EMBL" id="BJXC01000005">
    <property type="protein sequence ID" value="GEM51286.1"/>
    <property type="molecule type" value="Genomic_DNA"/>
</dbReference>
<dbReference type="GeneID" id="84650007"/>
<organism evidence="1 2">
    <name type="scientific">Empedobacter brevis NBRC 14943 = ATCC 43319</name>
    <dbReference type="NCBI Taxonomy" id="1218108"/>
    <lineage>
        <taxon>Bacteria</taxon>
        <taxon>Pseudomonadati</taxon>
        <taxon>Bacteroidota</taxon>
        <taxon>Flavobacteriia</taxon>
        <taxon>Flavobacteriales</taxon>
        <taxon>Weeksellaceae</taxon>
        <taxon>Empedobacter</taxon>
    </lineage>
</organism>
<proteinExistence type="predicted"/>